<dbReference type="EMBL" id="WHUW01000020">
    <property type="protein sequence ID" value="KAF8436822.1"/>
    <property type="molecule type" value="Genomic_DNA"/>
</dbReference>
<proteinExistence type="predicted"/>
<keyword evidence="2" id="KW-1185">Reference proteome</keyword>
<accession>A0AAD4BPI2</accession>
<comment type="caution">
    <text evidence="1">The sequence shown here is derived from an EMBL/GenBank/DDBJ whole genome shotgun (WGS) entry which is preliminary data.</text>
</comment>
<sequence>MARTELALTDLALEELQLGQHISVRVPLRRATVTGASEQWSTLKRRLPIEACHNSPNTLFTLGGAPALSGRTIQWISTGTNFIHLALRNLMYGPVQVGKSLRVLAAVNMGSDCVYLATSKNGPSAKPVWLTGDGRFVQAGGVESWITGSRSAMQQIEAYLGNH</sequence>
<organism evidence="1 2">
    <name type="scientific">Boletus edulis BED1</name>
    <dbReference type="NCBI Taxonomy" id="1328754"/>
    <lineage>
        <taxon>Eukaryota</taxon>
        <taxon>Fungi</taxon>
        <taxon>Dikarya</taxon>
        <taxon>Basidiomycota</taxon>
        <taxon>Agaricomycotina</taxon>
        <taxon>Agaricomycetes</taxon>
        <taxon>Agaricomycetidae</taxon>
        <taxon>Boletales</taxon>
        <taxon>Boletineae</taxon>
        <taxon>Boletaceae</taxon>
        <taxon>Boletoideae</taxon>
        <taxon>Boletus</taxon>
    </lineage>
</organism>
<evidence type="ECO:0000313" key="2">
    <source>
        <dbReference type="Proteomes" id="UP001194468"/>
    </source>
</evidence>
<name>A0AAD4BPI2_BOLED</name>
<dbReference type="AlphaFoldDB" id="A0AAD4BPI2"/>
<evidence type="ECO:0000313" key="1">
    <source>
        <dbReference type="EMBL" id="KAF8436822.1"/>
    </source>
</evidence>
<reference evidence="1" key="2">
    <citation type="journal article" date="2020" name="Nat. Commun.">
        <title>Large-scale genome sequencing of mycorrhizal fungi provides insights into the early evolution of symbiotic traits.</title>
        <authorList>
            <person name="Miyauchi S."/>
            <person name="Kiss E."/>
            <person name="Kuo A."/>
            <person name="Drula E."/>
            <person name="Kohler A."/>
            <person name="Sanchez-Garcia M."/>
            <person name="Morin E."/>
            <person name="Andreopoulos B."/>
            <person name="Barry K.W."/>
            <person name="Bonito G."/>
            <person name="Buee M."/>
            <person name="Carver A."/>
            <person name="Chen C."/>
            <person name="Cichocki N."/>
            <person name="Clum A."/>
            <person name="Culley D."/>
            <person name="Crous P.W."/>
            <person name="Fauchery L."/>
            <person name="Girlanda M."/>
            <person name="Hayes R.D."/>
            <person name="Keri Z."/>
            <person name="LaButti K."/>
            <person name="Lipzen A."/>
            <person name="Lombard V."/>
            <person name="Magnuson J."/>
            <person name="Maillard F."/>
            <person name="Murat C."/>
            <person name="Nolan M."/>
            <person name="Ohm R.A."/>
            <person name="Pangilinan J."/>
            <person name="Pereira M.F."/>
            <person name="Perotto S."/>
            <person name="Peter M."/>
            <person name="Pfister S."/>
            <person name="Riley R."/>
            <person name="Sitrit Y."/>
            <person name="Stielow J.B."/>
            <person name="Szollosi G."/>
            <person name="Zifcakova L."/>
            <person name="Stursova M."/>
            <person name="Spatafora J.W."/>
            <person name="Tedersoo L."/>
            <person name="Vaario L.M."/>
            <person name="Yamada A."/>
            <person name="Yan M."/>
            <person name="Wang P."/>
            <person name="Xu J."/>
            <person name="Bruns T."/>
            <person name="Baldrian P."/>
            <person name="Vilgalys R."/>
            <person name="Dunand C."/>
            <person name="Henrissat B."/>
            <person name="Grigoriev I.V."/>
            <person name="Hibbett D."/>
            <person name="Nagy L.G."/>
            <person name="Martin F.M."/>
        </authorList>
    </citation>
    <scope>NUCLEOTIDE SEQUENCE</scope>
    <source>
        <strain evidence="1">BED1</strain>
    </source>
</reference>
<protein>
    <submittedName>
        <fullName evidence="1">Uncharacterized protein</fullName>
    </submittedName>
</protein>
<dbReference type="Proteomes" id="UP001194468">
    <property type="component" value="Unassembled WGS sequence"/>
</dbReference>
<reference evidence="1" key="1">
    <citation type="submission" date="2019-10" db="EMBL/GenBank/DDBJ databases">
        <authorList>
            <consortium name="DOE Joint Genome Institute"/>
            <person name="Kuo A."/>
            <person name="Miyauchi S."/>
            <person name="Kiss E."/>
            <person name="Drula E."/>
            <person name="Kohler A."/>
            <person name="Sanchez-Garcia M."/>
            <person name="Andreopoulos B."/>
            <person name="Barry K.W."/>
            <person name="Bonito G."/>
            <person name="Buee M."/>
            <person name="Carver A."/>
            <person name="Chen C."/>
            <person name="Cichocki N."/>
            <person name="Clum A."/>
            <person name="Culley D."/>
            <person name="Crous P.W."/>
            <person name="Fauchery L."/>
            <person name="Girlanda M."/>
            <person name="Hayes R."/>
            <person name="Keri Z."/>
            <person name="LaButti K."/>
            <person name="Lipzen A."/>
            <person name="Lombard V."/>
            <person name="Magnuson J."/>
            <person name="Maillard F."/>
            <person name="Morin E."/>
            <person name="Murat C."/>
            <person name="Nolan M."/>
            <person name="Ohm R."/>
            <person name="Pangilinan J."/>
            <person name="Pereira M."/>
            <person name="Perotto S."/>
            <person name="Peter M."/>
            <person name="Riley R."/>
            <person name="Sitrit Y."/>
            <person name="Stielow B."/>
            <person name="Szollosi G."/>
            <person name="Zifcakova L."/>
            <person name="Stursova M."/>
            <person name="Spatafora J.W."/>
            <person name="Tedersoo L."/>
            <person name="Vaario L.-M."/>
            <person name="Yamada A."/>
            <person name="Yan M."/>
            <person name="Wang P."/>
            <person name="Xu J."/>
            <person name="Bruns T."/>
            <person name="Baldrian P."/>
            <person name="Vilgalys R."/>
            <person name="Henrissat B."/>
            <person name="Grigoriev I.V."/>
            <person name="Hibbett D."/>
            <person name="Nagy L.G."/>
            <person name="Martin F.M."/>
        </authorList>
    </citation>
    <scope>NUCLEOTIDE SEQUENCE</scope>
    <source>
        <strain evidence="1">BED1</strain>
    </source>
</reference>
<gene>
    <name evidence="1" type="ORF">L210DRAFT_113929</name>
</gene>